<reference evidence="1 2" key="1">
    <citation type="journal article" date="2020" name="IScience">
        <title>Genome Sequencing of the Endangered Kingdonia uniflora (Circaeasteraceae, Ranunculales) Reveals Potential Mechanisms of Evolutionary Specialization.</title>
        <authorList>
            <person name="Sun Y."/>
            <person name="Deng T."/>
            <person name="Zhang A."/>
            <person name="Moore M.J."/>
            <person name="Landis J.B."/>
            <person name="Lin N."/>
            <person name="Zhang H."/>
            <person name="Zhang X."/>
            <person name="Huang J."/>
            <person name="Zhang X."/>
            <person name="Sun H."/>
            <person name="Wang H."/>
        </authorList>
    </citation>
    <scope>NUCLEOTIDE SEQUENCE [LARGE SCALE GENOMIC DNA]</scope>
    <source>
        <strain evidence="1">TB1705</strain>
        <tissue evidence="1">Leaf</tissue>
    </source>
</reference>
<comment type="caution">
    <text evidence="1">The sequence shown here is derived from an EMBL/GenBank/DDBJ whole genome shotgun (WGS) entry which is preliminary data.</text>
</comment>
<name>A0A7J7NK47_9MAGN</name>
<accession>A0A7J7NK47</accession>
<dbReference type="Proteomes" id="UP000541444">
    <property type="component" value="Unassembled WGS sequence"/>
</dbReference>
<dbReference type="OrthoDB" id="1932900at2759"/>
<dbReference type="AlphaFoldDB" id="A0A7J7NK47"/>
<sequence length="107" mass="12139">MGMGGLMLNLAWMSEYSKKQCRSVFWRTRAAIKDMKSGNNKQRLNSFQYDPSSYALNFDDGVHSLKQEEVAYTVVPELYSQTETSTTTTTTTTSSSTWVYILLVKSV</sequence>
<dbReference type="PANTHER" id="PTHR34538">
    <property type="entry name" value="EXPRESSED PROTEIN"/>
    <property type="match status" value="1"/>
</dbReference>
<protein>
    <submittedName>
        <fullName evidence="1">Uncharacterized protein</fullName>
    </submittedName>
</protein>
<keyword evidence="2" id="KW-1185">Reference proteome</keyword>
<dbReference type="EMBL" id="JACGCM010000723">
    <property type="protein sequence ID" value="KAF6167609.1"/>
    <property type="molecule type" value="Genomic_DNA"/>
</dbReference>
<gene>
    <name evidence="1" type="ORF">GIB67_031192</name>
</gene>
<dbReference type="PANTHER" id="PTHR34538:SF10">
    <property type="entry name" value="GENOME ASSEMBLY, CHROMOSOME: A06"/>
    <property type="match status" value="1"/>
</dbReference>
<organism evidence="1 2">
    <name type="scientific">Kingdonia uniflora</name>
    <dbReference type="NCBI Taxonomy" id="39325"/>
    <lineage>
        <taxon>Eukaryota</taxon>
        <taxon>Viridiplantae</taxon>
        <taxon>Streptophyta</taxon>
        <taxon>Embryophyta</taxon>
        <taxon>Tracheophyta</taxon>
        <taxon>Spermatophyta</taxon>
        <taxon>Magnoliopsida</taxon>
        <taxon>Ranunculales</taxon>
        <taxon>Circaeasteraceae</taxon>
        <taxon>Kingdonia</taxon>
    </lineage>
</organism>
<evidence type="ECO:0000313" key="2">
    <source>
        <dbReference type="Proteomes" id="UP000541444"/>
    </source>
</evidence>
<evidence type="ECO:0000313" key="1">
    <source>
        <dbReference type="EMBL" id="KAF6167609.1"/>
    </source>
</evidence>
<proteinExistence type="predicted"/>